<keyword evidence="2" id="KW-1185">Reference proteome</keyword>
<dbReference type="AlphaFoldDB" id="A0A836CLV6"/>
<name>A0A836CLV6_9STRA</name>
<comment type="caution">
    <text evidence="1">The sequence shown here is derived from an EMBL/GenBank/DDBJ whole genome shotgun (WGS) entry which is preliminary data.</text>
</comment>
<proteinExistence type="predicted"/>
<evidence type="ECO:0000313" key="2">
    <source>
        <dbReference type="Proteomes" id="UP000664859"/>
    </source>
</evidence>
<gene>
    <name evidence="1" type="ORF">JKP88DRAFT_174697</name>
</gene>
<evidence type="ECO:0000313" key="1">
    <source>
        <dbReference type="EMBL" id="KAG5191350.1"/>
    </source>
</evidence>
<accession>A0A836CLV6</accession>
<dbReference type="Gene3D" id="2.60.120.260">
    <property type="entry name" value="Galactose-binding domain-like"/>
    <property type="match status" value="1"/>
</dbReference>
<protein>
    <submittedName>
        <fullName evidence="1">Uncharacterized protein</fullName>
    </submittedName>
</protein>
<organism evidence="1 2">
    <name type="scientific">Tribonema minus</name>
    <dbReference type="NCBI Taxonomy" id="303371"/>
    <lineage>
        <taxon>Eukaryota</taxon>
        <taxon>Sar</taxon>
        <taxon>Stramenopiles</taxon>
        <taxon>Ochrophyta</taxon>
        <taxon>PX clade</taxon>
        <taxon>Xanthophyceae</taxon>
        <taxon>Tribonematales</taxon>
        <taxon>Tribonemataceae</taxon>
        <taxon>Tribonema</taxon>
    </lineage>
</organism>
<dbReference type="OrthoDB" id="10582001at2759"/>
<dbReference type="EMBL" id="JAFCMP010000021">
    <property type="protein sequence ID" value="KAG5191350.1"/>
    <property type="molecule type" value="Genomic_DNA"/>
</dbReference>
<dbReference type="Proteomes" id="UP000664859">
    <property type="component" value="Unassembled WGS sequence"/>
</dbReference>
<sequence>MFKPKVASSNAASRSATLKSVTVTEFVPSKPAVLERFSEQPVGTPVVDQGGFGTVPWGSASQFEDKTAKWIWTSPNARFSAPVGSYNFAAQLKIMSVTPVTAMLHILVDNDADIYLNGEKVGSASLGFSARDYSRIPLTLVWGVNDIVLRCTNTGVGPAGVCASLIDDVSKTPLLKTEGSRWVYNKV</sequence>
<reference evidence="1" key="1">
    <citation type="submission" date="2021-02" db="EMBL/GenBank/DDBJ databases">
        <title>First Annotated Genome of the Yellow-green Alga Tribonema minus.</title>
        <authorList>
            <person name="Mahan K.M."/>
        </authorList>
    </citation>
    <scope>NUCLEOTIDE SEQUENCE</scope>
    <source>
        <strain evidence="1">UTEX B ZZ1240</strain>
    </source>
</reference>